<reference evidence="2 3" key="1">
    <citation type="submission" date="2023-01" db="EMBL/GenBank/DDBJ databases">
        <title>Analysis of 21 Apiospora genomes using comparative genomics revels a genus with tremendous synthesis potential of carbohydrate active enzymes and secondary metabolites.</title>
        <authorList>
            <person name="Sorensen T."/>
        </authorList>
    </citation>
    <scope>NUCLEOTIDE SEQUENCE [LARGE SCALE GENOMIC DNA]</scope>
    <source>
        <strain evidence="2 3">CBS 33761</strain>
    </source>
</reference>
<dbReference type="EMBL" id="JAQQWK010000002">
    <property type="protein sequence ID" value="KAK8050927.1"/>
    <property type="molecule type" value="Genomic_DNA"/>
</dbReference>
<evidence type="ECO:0000256" key="1">
    <source>
        <dbReference type="SAM" id="MobiDB-lite"/>
    </source>
</evidence>
<accession>A0ABR1TWE8</accession>
<feature type="region of interest" description="Disordered" evidence="1">
    <location>
        <begin position="80"/>
        <end position="115"/>
    </location>
</feature>
<comment type="caution">
    <text evidence="2">The sequence shown here is derived from an EMBL/GenBank/DDBJ whole genome shotgun (WGS) entry which is preliminary data.</text>
</comment>
<sequence>MDSPLPPFEPHVPVLLGSPIPSGDEAQYLQTPHSVLAGITGPGWNMIASTSSMWQDHKHSIAITYSTIDGATEGHQFNENTTWRSDADKKSSTNGISHLVPGNQDESMIGEGRAG</sequence>
<organism evidence="2 3">
    <name type="scientific">Apiospora rasikravindrae</name>
    <dbReference type="NCBI Taxonomy" id="990691"/>
    <lineage>
        <taxon>Eukaryota</taxon>
        <taxon>Fungi</taxon>
        <taxon>Dikarya</taxon>
        <taxon>Ascomycota</taxon>
        <taxon>Pezizomycotina</taxon>
        <taxon>Sordariomycetes</taxon>
        <taxon>Xylariomycetidae</taxon>
        <taxon>Amphisphaeriales</taxon>
        <taxon>Apiosporaceae</taxon>
        <taxon>Apiospora</taxon>
    </lineage>
</organism>
<protein>
    <submittedName>
        <fullName evidence="2">Uncharacterized protein</fullName>
    </submittedName>
</protein>
<evidence type="ECO:0000313" key="3">
    <source>
        <dbReference type="Proteomes" id="UP001444661"/>
    </source>
</evidence>
<feature type="compositionally biased region" description="Pro residues" evidence="1">
    <location>
        <begin position="1"/>
        <end position="10"/>
    </location>
</feature>
<proteinExistence type="predicted"/>
<gene>
    <name evidence="2" type="ORF">PG993_002312</name>
</gene>
<keyword evidence="3" id="KW-1185">Reference proteome</keyword>
<evidence type="ECO:0000313" key="2">
    <source>
        <dbReference type="EMBL" id="KAK8050927.1"/>
    </source>
</evidence>
<feature type="region of interest" description="Disordered" evidence="1">
    <location>
        <begin position="1"/>
        <end position="28"/>
    </location>
</feature>
<name>A0ABR1TWE8_9PEZI</name>
<dbReference type="Proteomes" id="UP001444661">
    <property type="component" value="Unassembled WGS sequence"/>
</dbReference>